<dbReference type="EMBL" id="JAODUO010000771">
    <property type="protein sequence ID" value="KAK2174857.1"/>
    <property type="molecule type" value="Genomic_DNA"/>
</dbReference>
<dbReference type="AlphaFoldDB" id="A0AAD9KPA1"/>
<feature type="non-terminal residue" evidence="2">
    <location>
        <position position="1"/>
    </location>
</feature>
<protein>
    <submittedName>
        <fullName evidence="2">Uncharacterized protein</fullName>
    </submittedName>
</protein>
<feature type="region of interest" description="Disordered" evidence="1">
    <location>
        <begin position="38"/>
        <end position="59"/>
    </location>
</feature>
<keyword evidence="3" id="KW-1185">Reference proteome</keyword>
<name>A0AAD9KPA1_RIDPI</name>
<accession>A0AAD9KPA1</accession>
<reference evidence="2" key="1">
    <citation type="journal article" date="2023" name="Mol. Biol. Evol.">
        <title>Third-Generation Sequencing Reveals the Adaptive Role of the Epigenome in Three Deep-Sea Polychaetes.</title>
        <authorList>
            <person name="Perez M."/>
            <person name="Aroh O."/>
            <person name="Sun Y."/>
            <person name="Lan Y."/>
            <person name="Juniper S.K."/>
            <person name="Young C.R."/>
            <person name="Angers B."/>
            <person name="Qian P.Y."/>
        </authorList>
    </citation>
    <scope>NUCLEOTIDE SEQUENCE</scope>
    <source>
        <strain evidence="2">R07B-5</strain>
    </source>
</reference>
<evidence type="ECO:0000256" key="1">
    <source>
        <dbReference type="SAM" id="MobiDB-lite"/>
    </source>
</evidence>
<evidence type="ECO:0000313" key="3">
    <source>
        <dbReference type="Proteomes" id="UP001209878"/>
    </source>
</evidence>
<feature type="compositionally biased region" description="Basic and acidic residues" evidence="1">
    <location>
        <begin position="41"/>
        <end position="59"/>
    </location>
</feature>
<dbReference type="Proteomes" id="UP001209878">
    <property type="component" value="Unassembled WGS sequence"/>
</dbReference>
<comment type="caution">
    <text evidence="2">The sequence shown here is derived from an EMBL/GenBank/DDBJ whole genome shotgun (WGS) entry which is preliminary data.</text>
</comment>
<proteinExistence type="predicted"/>
<sequence>WTDAPPRPLPHETGDFFADEGLLARDGRRRCRRTGVNSWSDRSERGDSAGKRRREGDRKAGERVWMLERRCRRGCDGEDASSSRRASLVCNRCTSGDDMRGRIKSGLCHGCGAASTRRSAQTMTLWCVIGLYLLVAASTTANAVSKTLFYCVILPL</sequence>
<gene>
    <name evidence="2" type="ORF">NP493_773g01020</name>
</gene>
<evidence type="ECO:0000313" key="2">
    <source>
        <dbReference type="EMBL" id="KAK2174857.1"/>
    </source>
</evidence>
<organism evidence="2 3">
    <name type="scientific">Ridgeia piscesae</name>
    <name type="common">Tubeworm</name>
    <dbReference type="NCBI Taxonomy" id="27915"/>
    <lineage>
        <taxon>Eukaryota</taxon>
        <taxon>Metazoa</taxon>
        <taxon>Spiralia</taxon>
        <taxon>Lophotrochozoa</taxon>
        <taxon>Annelida</taxon>
        <taxon>Polychaeta</taxon>
        <taxon>Sedentaria</taxon>
        <taxon>Canalipalpata</taxon>
        <taxon>Sabellida</taxon>
        <taxon>Siboglinidae</taxon>
        <taxon>Ridgeia</taxon>
    </lineage>
</organism>